<evidence type="ECO:0000313" key="3">
    <source>
        <dbReference type="Proteomes" id="UP000789508"/>
    </source>
</evidence>
<sequence>HSGLQGTTRPVHYFVLHDENQFTADDVQKMTYYFSYLYQRCTSSISIVPSLAYADLLANRIRLYPENGNDQVIPDLHENLQQSMYFA</sequence>
<dbReference type="InterPro" id="IPR012337">
    <property type="entry name" value="RNaseH-like_sf"/>
</dbReference>
<dbReference type="OrthoDB" id="10252740at2759"/>
<dbReference type="Pfam" id="PF02171">
    <property type="entry name" value="Piwi"/>
    <property type="match status" value="1"/>
</dbReference>
<comment type="caution">
    <text evidence="2">The sequence shown here is derived from an EMBL/GenBank/DDBJ whole genome shotgun (WGS) entry which is preliminary data.</text>
</comment>
<organism evidence="2 3">
    <name type="scientific">Ambispora leptoticha</name>
    <dbReference type="NCBI Taxonomy" id="144679"/>
    <lineage>
        <taxon>Eukaryota</taxon>
        <taxon>Fungi</taxon>
        <taxon>Fungi incertae sedis</taxon>
        <taxon>Mucoromycota</taxon>
        <taxon>Glomeromycotina</taxon>
        <taxon>Glomeromycetes</taxon>
        <taxon>Archaeosporales</taxon>
        <taxon>Ambisporaceae</taxon>
        <taxon>Ambispora</taxon>
    </lineage>
</organism>
<reference evidence="2" key="1">
    <citation type="submission" date="2021-06" db="EMBL/GenBank/DDBJ databases">
        <authorList>
            <person name="Kallberg Y."/>
            <person name="Tangrot J."/>
            <person name="Rosling A."/>
        </authorList>
    </citation>
    <scope>NUCLEOTIDE SEQUENCE</scope>
    <source>
        <strain evidence="2">FL130A</strain>
    </source>
</reference>
<dbReference type="InterPro" id="IPR003165">
    <property type="entry name" value="Piwi"/>
</dbReference>
<protein>
    <submittedName>
        <fullName evidence="2">7399_t:CDS:1</fullName>
    </submittedName>
</protein>
<evidence type="ECO:0000313" key="2">
    <source>
        <dbReference type="EMBL" id="CAG8733080.1"/>
    </source>
</evidence>
<dbReference type="SUPFAM" id="SSF53098">
    <property type="entry name" value="Ribonuclease H-like"/>
    <property type="match status" value="1"/>
</dbReference>
<dbReference type="Proteomes" id="UP000789508">
    <property type="component" value="Unassembled WGS sequence"/>
</dbReference>
<dbReference type="AlphaFoldDB" id="A0A9N9NFJ9"/>
<proteinExistence type="predicted"/>
<dbReference type="Gene3D" id="3.30.420.10">
    <property type="entry name" value="Ribonuclease H-like superfamily/Ribonuclease H"/>
    <property type="match status" value="1"/>
</dbReference>
<dbReference type="PANTHER" id="PTHR22891">
    <property type="entry name" value="EUKARYOTIC TRANSLATION INITIATION FACTOR 2C"/>
    <property type="match status" value="1"/>
</dbReference>
<feature type="non-terminal residue" evidence="2">
    <location>
        <position position="87"/>
    </location>
</feature>
<feature type="domain" description="Piwi" evidence="1">
    <location>
        <begin position="1"/>
        <end position="66"/>
    </location>
</feature>
<dbReference type="EMBL" id="CAJVPS010031406">
    <property type="protein sequence ID" value="CAG8733080.1"/>
    <property type="molecule type" value="Genomic_DNA"/>
</dbReference>
<accession>A0A9N9NFJ9</accession>
<dbReference type="PROSITE" id="PS50822">
    <property type="entry name" value="PIWI"/>
    <property type="match status" value="1"/>
</dbReference>
<dbReference type="GO" id="GO:0003676">
    <property type="term" value="F:nucleic acid binding"/>
    <property type="evidence" value="ECO:0007669"/>
    <property type="project" value="InterPro"/>
</dbReference>
<name>A0A9N9NFJ9_9GLOM</name>
<keyword evidence="3" id="KW-1185">Reference proteome</keyword>
<gene>
    <name evidence="2" type="ORF">ALEPTO_LOCUS12691</name>
</gene>
<evidence type="ECO:0000259" key="1">
    <source>
        <dbReference type="PROSITE" id="PS50822"/>
    </source>
</evidence>
<dbReference type="InterPro" id="IPR036397">
    <property type="entry name" value="RNaseH_sf"/>
</dbReference>